<feature type="region of interest" description="Disordered" evidence="6">
    <location>
        <begin position="1"/>
        <end position="24"/>
    </location>
</feature>
<keyword evidence="9" id="KW-1185">Reference proteome</keyword>
<protein>
    <submittedName>
        <fullName evidence="10">Uncharacterized protein LOC108565679</fullName>
    </submittedName>
</protein>
<dbReference type="InterPro" id="IPR008253">
    <property type="entry name" value="Marvel"/>
</dbReference>
<dbReference type="Pfam" id="PF01284">
    <property type="entry name" value="MARVEL"/>
    <property type="match status" value="1"/>
</dbReference>
<reference evidence="10" key="1">
    <citation type="submission" date="2025-08" db="UniProtKB">
        <authorList>
            <consortium name="RefSeq"/>
        </authorList>
    </citation>
    <scope>IDENTIFICATION</scope>
    <source>
        <tissue evidence="10">Whole Larva</tissue>
    </source>
</reference>
<evidence type="ECO:0000313" key="10">
    <source>
        <dbReference type="RefSeq" id="XP_017780744.1"/>
    </source>
</evidence>
<feature type="transmembrane region" description="Helical" evidence="7">
    <location>
        <begin position="70"/>
        <end position="88"/>
    </location>
</feature>
<evidence type="ECO:0000256" key="5">
    <source>
        <dbReference type="PROSITE-ProRule" id="PRU00581"/>
    </source>
</evidence>
<dbReference type="PANTHER" id="PTHR22776:SF97">
    <property type="entry name" value="RE01453P"/>
    <property type="match status" value="1"/>
</dbReference>
<dbReference type="PANTHER" id="PTHR22776">
    <property type="entry name" value="MARVEL-CONTAINING POTENTIAL LIPID RAFT-ASSOCIATED PROTEIN"/>
    <property type="match status" value="1"/>
</dbReference>
<gene>
    <name evidence="10" type="primary">LOC108565679</name>
</gene>
<comment type="subcellular location">
    <subcellularLocation>
        <location evidence="1">Membrane</location>
        <topology evidence="1">Multi-pass membrane protein</topology>
    </subcellularLocation>
</comment>
<keyword evidence="3 7" id="KW-1133">Transmembrane helix</keyword>
<accession>A0ABM1N1P4</accession>
<evidence type="ECO:0000256" key="7">
    <source>
        <dbReference type="SAM" id="Phobius"/>
    </source>
</evidence>
<feature type="domain" description="MARVEL" evidence="8">
    <location>
        <begin position="37"/>
        <end position="166"/>
    </location>
</feature>
<proteinExistence type="predicted"/>
<dbReference type="RefSeq" id="XP_017780744.1">
    <property type="nucleotide sequence ID" value="XM_017925255.1"/>
</dbReference>
<evidence type="ECO:0000256" key="3">
    <source>
        <dbReference type="ARBA" id="ARBA00022989"/>
    </source>
</evidence>
<dbReference type="PROSITE" id="PS51225">
    <property type="entry name" value="MARVEL"/>
    <property type="match status" value="1"/>
</dbReference>
<feature type="transmembrane region" description="Helical" evidence="7">
    <location>
        <begin position="47"/>
        <end position="64"/>
    </location>
</feature>
<feature type="transmembrane region" description="Helical" evidence="7">
    <location>
        <begin position="108"/>
        <end position="129"/>
    </location>
</feature>
<dbReference type="Proteomes" id="UP000695000">
    <property type="component" value="Unplaced"/>
</dbReference>
<evidence type="ECO:0000313" key="9">
    <source>
        <dbReference type="Proteomes" id="UP000695000"/>
    </source>
</evidence>
<keyword evidence="4 5" id="KW-0472">Membrane</keyword>
<dbReference type="GeneID" id="108565679"/>
<dbReference type="InterPro" id="IPR050578">
    <property type="entry name" value="MARVEL-CKLF_proteins"/>
</dbReference>
<evidence type="ECO:0000256" key="4">
    <source>
        <dbReference type="ARBA" id="ARBA00023136"/>
    </source>
</evidence>
<name>A0ABM1N1P4_NICVS</name>
<evidence type="ECO:0000256" key="1">
    <source>
        <dbReference type="ARBA" id="ARBA00004141"/>
    </source>
</evidence>
<feature type="transmembrane region" description="Helical" evidence="7">
    <location>
        <begin position="141"/>
        <end position="161"/>
    </location>
</feature>
<organism evidence="9 10">
    <name type="scientific">Nicrophorus vespilloides</name>
    <name type="common">Boreal carrion beetle</name>
    <dbReference type="NCBI Taxonomy" id="110193"/>
    <lineage>
        <taxon>Eukaryota</taxon>
        <taxon>Metazoa</taxon>
        <taxon>Ecdysozoa</taxon>
        <taxon>Arthropoda</taxon>
        <taxon>Hexapoda</taxon>
        <taxon>Insecta</taxon>
        <taxon>Pterygota</taxon>
        <taxon>Neoptera</taxon>
        <taxon>Endopterygota</taxon>
        <taxon>Coleoptera</taxon>
        <taxon>Polyphaga</taxon>
        <taxon>Staphyliniformia</taxon>
        <taxon>Silphidae</taxon>
        <taxon>Nicrophorinae</taxon>
        <taxon>Nicrophorus</taxon>
    </lineage>
</organism>
<keyword evidence="2 5" id="KW-0812">Transmembrane</keyword>
<evidence type="ECO:0000259" key="8">
    <source>
        <dbReference type="PROSITE" id="PS51225"/>
    </source>
</evidence>
<evidence type="ECO:0000256" key="6">
    <source>
        <dbReference type="SAM" id="MobiDB-lite"/>
    </source>
</evidence>
<evidence type="ECO:0000256" key="2">
    <source>
        <dbReference type="ARBA" id="ARBA00022692"/>
    </source>
</evidence>
<sequence length="172" mass="19272">MMTETVVTVQPNQAPNNNTTKPSESQTLSWLKINLDYFRTLPGKLKIAEIIIGIICMSLASPAFRSGTHFFLFVVTISFIGSLIWMFVRVLGIREALTLPIDWVLSEFANTGICAVLYGIAFIVQLVVWSTPATYYRTANIIAGVFGIFNTLVYGIETYLLHKQWKSTRVAN</sequence>